<keyword evidence="4" id="KW-1185">Reference proteome</keyword>
<dbReference type="PROSITE" id="PS50937">
    <property type="entry name" value="HTH_MERR_2"/>
    <property type="match status" value="1"/>
</dbReference>
<keyword evidence="1" id="KW-0238">DNA-binding</keyword>
<dbReference type="STRING" id="335541.Swol_2071"/>
<dbReference type="Pfam" id="PF13411">
    <property type="entry name" value="MerR_1"/>
    <property type="match status" value="1"/>
</dbReference>
<dbReference type="OrthoDB" id="9791488at2"/>
<dbReference type="SUPFAM" id="SSF46955">
    <property type="entry name" value="Putative DNA-binding domain"/>
    <property type="match status" value="1"/>
</dbReference>
<organism evidence="3 4">
    <name type="scientific">Syntrophomonas wolfei subsp. wolfei (strain DSM 2245B / Goettingen)</name>
    <dbReference type="NCBI Taxonomy" id="335541"/>
    <lineage>
        <taxon>Bacteria</taxon>
        <taxon>Bacillati</taxon>
        <taxon>Bacillota</taxon>
        <taxon>Clostridia</taxon>
        <taxon>Eubacteriales</taxon>
        <taxon>Syntrophomonadaceae</taxon>
        <taxon>Syntrophomonas</taxon>
    </lineage>
</organism>
<feature type="domain" description="HTH merR-type" evidence="2">
    <location>
        <begin position="4"/>
        <end position="72"/>
    </location>
</feature>
<dbReference type="EMBL" id="CP000448">
    <property type="protein sequence ID" value="ABI69365.1"/>
    <property type="molecule type" value="Genomic_DNA"/>
</dbReference>
<reference evidence="3" key="1">
    <citation type="submission" date="2006-08" db="EMBL/GenBank/DDBJ databases">
        <title>Complete sequence of Syntrophomonas wolfei subsp. wolfei str. Goettingen.</title>
        <authorList>
            <consortium name="US DOE Joint Genome Institute"/>
            <person name="Copeland A."/>
            <person name="Lucas S."/>
            <person name="Lapidus A."/>
            <person name="Barry K."/>
            <person name="Detter J.C."/>
            <person name="Glavina del Rio T."/>
            <person name="Hammon N."/>
            <person name="Israni S."/>
            <person name="Dalin E."/>
            <person name="Tice H."/>
            <person name="Pitluck S."/>
            <person name="Brettin T."/>
            <person name="Sims D."/>
            <person name="Bruce D."/>
            <person name="Han C."/>
            <person name="Tapia R."/>
            <person name="Gilna P."/>
            <person name="Schmutz J."/>
            <person name="Larimer F."/>
            <person name="Land M."/>
            <person name="Hauser L."/>
            <person name="Kyrpides N."/>
            <person name="Kim E."/>
            <person name="Boone D.R."/>
            <person name="Brockman F."/>
            <person name="Culley D."/>
            <person name="Ferry J."/>
            <person name="Gunsalus R."/>
            <person name="McInerney M.J."/>
            <person name="Morrison M."/>
            <person name="Plugge C."/>
            <person name="Rohlin L."/>
            <person name="Scholten J."/>
            <person name="Sieber J."/>
            <person name="Stams A.J.M."/>
            <person name="Richardson P."/>
        </authorList>
    </citation>
    <scope>NUCLEOTIDE SEQUENCE</scope>
    <source>
        <strain evidence="3">Goettingen G311</strain>
    </source>
</reference>
<evidence type="ECO:0000256" key="1">
    <source>
        <dbReference type="ARBA" id="ARBA00023125"/>
    </source>
</evidence>
<dbReference type="InterPro" id="IPR047057">
    <property type="entry name" value="MerR_fam"/>
</dbReference>
<protein>
    <submittedName>
        <fullName evidence="3">Putative transcriptional regulator, MerR family</fullName>
    </submittedName>
</protein>
<dbReference type="CDD" id="cd00592">
    <property type="entry name" value="HTH_MerR-like"/>
    <property type="match status" value="1"/>
</dbReference>
<dbReference type="GO" id="GO:0003700">
    <property type="term" value="F:DNA-binding transcription factor activity"/>
    <property type="evidence" value="ECO:0007669"/>
    <property type="project" value="InterPro"/>
</dbReference>
<dbReference type="KEGG" id="swo:Swol_2071"/>
<gene>
    <name evidence="3" type="ordered locus">Swol_2071</name>
</gene>
<dbReference type="RefSeq" id="WP_011641457.1">
    <property type="nucleotide sequence ID" value="NC_008346.1"/>
</dbReference>
<evidence type="ECO:0000313" key="3">
    <source>
        <dbReference type="EMBL" id="ABI69365.1"/>
    </source>
</evidence>
<dbReference type="GO" id="GO:0003677">
    <property type="term" value="F:DNA binding"/>
    <property type="evidence" value="ECO:0007669"/>
    <property type="project" value="UniProtKB-KW"/>
</dbReference>
<dbReference type="InterPro" id="IPR009061">
    <property type="entry name" value="DNA-bd_dom_put_sf"/>
</dbReference>
<dbReference type="eggNOG" id="COG0789">
    <property type="taxonomic scope" value="Bacteria"/>
</dbReference>
<proteinExistence type="predicted"/>
<dbReference type="InterPro" id="IPR000551">
    <property type="entry name" value="MerR-type_HTH_dom"/>
</dbReference>
<evidence type="ECO:0000313" key="4">
    <source>
        <dbReference type="Proteomes" id="UP000001968"/>
    </source>
</evidence>
<dbReference type="SMART" id="SM00422">
    <property type="entry name" value="HTH_MERR"/>
    <property type="match status" value="1"/>
</dbReference>
<sequence length="177" mass="20024">MKDTYRISELAEKAEVTKRTIHYYVGRGLLPPPEGAGVGTTYNEEHLVKLMLIKQLQERYLPLDRIRNVITNMTLEEAKQHLAEPAMLPQPSNFLDQNTDHSDSEMTILQATTQSIVIADSLIDSHTLSALTDIRSSYIRCNIGLGIELHVPVELARDNPALIDNIEKYIRKLTSEK</sequence>
<evidence type="ECO:0000259" key="2">
    <source>
        <dbReference type="PROSITE" id="PS50937"/>
    </source>
</evidence>
<dbReference type="PANTHER" id="PTHR30204:SF93">
    <property type="entry name" value="HTH MERR-TYPE DOMAIN-CONTAINING PROTEIN"/>
    <property type="match status" value="1"/>
</dbReference>
<name>Q0AV89_SYNWW</name>
<dbReference type="Proteomes" id="UP000001968">
    <property type="component" value="Chromosome"/>
</dbReference>
<dbReference type="Gene3D" id="1.10.1660.10">
    <property type="match status" value="1"/>
</dbReference>
<dbReference type="AlphaFoldDB" id="Q0AV89"/>
<accession>Q0AV89</accession>
<dbReference type="PANTHER" id="PTHR30204">
    <property type="entry name" value="REDOX-CYCLING DRUG-SENSING TRANSCRIPTIONAL ACTIVATOR SOXR"/>
    <property type="match status" value="1"/>
</dbReference>
<dbReference type="HOGENOM" id="CLU_129908_0_0_9"/>